<reference evidence="1" key="1">
    <citation type="journal article" date="2015" name="Nature">
        <title>Complex archaea that bridge the gap between prokaryotes and eukaryotes.</title>
        <authorList>
            <person name="Spang A."/>
            <person name="Saw J.H."/>
            <person name="Jorgensen S.L."/>
            <person name="Zaremba-Niedzwiedzka K."/>
            <person name="Martijn J."/>
            <person name="Lind A.E."/>
            <person name="van Eijk R."/>
            <person name="Schleper C."/>
            <person name="Guy L."/>
            <person name="Ettema T.J."/>
        </authorList>
    </citation>
    <scope>NUCLEOTIDE SEQUENCE</scope>
</reference>
<dbReference type="EMBL" id="LAZR01000299">
    <property type="protein sequence ID" value="KKN76109.1"/>
    <property type="molecule type" value="Genomic_DNA"/>
</dbReference>
<evidence type="ECO:0000313" key="1">
    <source>
        <dbReference type="EMBL" id="KKN76109.1"/>
    </source>
</evidence>
<proteinExistence type="predicted"/>
<organism evidence="1">
    <name type="scientific">marine sediment metagenome</name>
    <dbReference type="NCBI Taxonomy" id="412755"/>
    <lineage>
        <taxon>unclassified sequences</taxon>
        <taxon>metagenomes</taxon>
        <taxon>ecological metagenomes</taxon>
    </lineage>
</organism>
<comment type="caution">
    <text evidence="1">The sequence shown here is derived from an EMBL/GenBank/DDBJ whole genome shotgun (WGS) entry which is preliminary data.</text>
</comment>
<name>A0A0F9TA77_9ZZZZ</name>
<accession>A0A0F9TA77</accession>
<sequence>MMKLDRLLIAALIIGLAIGPAMEALAEEPAPWGWEYVPTVITWYGEYVPLKKDEMESFKAKGAFSDREVPRLECEKHLKQFIKAWRSAHEDFHYIATCVEKPLTKPPEPEPEEK</sequence>
<gene>
    <name evidence="1" type="ORF">LCGC14_0373040</name>
</gene>
<dbReference type="AlphaFoldDB" id="A0A0F9TA77"/>
<protein>
    <submittedName>
        <fullName evidence="1">Uncharacterized protein</fullName>
    </submittedName>
</protein>